<feature type="compositionally biased region" description="Polar residues" evidence="2">
    <location>
        <begin position="824"/>
        <end position="839"/>
    </location>
</feature>
<accession>A0AAX4K4G6</accession>
<feature type="region of interest" description="Disordered" evidence="2">
    <location>
        <begin position="522"/>
        <end position="614"/>
    </location>
</feature>
<dbReference type="PANTHER" id="PTHR12064:SF90">
    <property type="entry name" value="CNNM TRANSMEMBRANE DOMAIN-CONTAINING PROTEIN"/>
    <property type="match status" value="1"/>
</dbReference>
<feature type="transmembrane region" description="Helical" evidence="3">
    <location>
        <begin position="175"/>
        <end position="196"/>
    </location>
</feature>
<organism evidence="5 6">
    <name type="scientific">Kwoniella dendrophila CBS 6074</name>
    <dbReference type="NCBI Taxonomy" id="1295534"/>
    <lineage>
        <taxon>Eukaryota</taxon>
        <taxon>Fungi</taxon>
        <taxon>Dikarya</taxon>
        <taxon>Basidiomycota</taxon>
        <taxon>Agaricomycotina</taxon>
        <taxon>Tremellomycetes</taxon>
        <taxon>Tremellales</taxon>
        <taxon>Cryptococcaceae</taxon>
        <taxon>Kwoniella</taxon>
    </lineage>
</organism>
<evidence type="ECO:0000256" key="2">
    <source>
        <dbReference type="SAM" id="MobiDB-lite"/>
    </source>
</evidence>
<feature type="region of interest" description="Disordered" evidence="2">
    <location>
        <begin position="895"/>
        <end position="1007"/>
    </location>
</feature>
<feature type="compositionally biased region" description="Low complexity" evidence="2">
    <location>
        <begin position="561"/>
        <end position="590"/>
    </location>
</feature>
<feature type="transmembrane region" description="Helical" evidence="3">
    <location>
        <begin position="254"/>
        <end position="274"/>
    </location>
</feature>
<feature type="transmembrane region" description="Helical" evidence="3">
    <location>
        <begin position="227"/>
        <end position="248"/>
    </location>
</feature>
<feature type="compositionally biased region" description="Low complexity" evidence="2">
    <location>
        <begin position="945"/>
        <end position="963"/>
    </location>
</feature>
<dbReference type="InterPro" id="IPR046342">
    <property type="entry name" value="CBS_dom_sf"/>
</dbReference>
<dbReference type="GO" id="GO:0016020">
    <property type="term" value="C:membrane"/>
    <property type="evidence" value="ECO:0007669"/>
    <property type="project" value="UniProtKB-UniRule"/>
</dbReference>
<evidence type="ECO:0000256" key="3">
    <source>
        <dbReference type="SAM" id="Phobius"/>
    </source>
</evidence>
<sequence length="1007" mass="108485">MIEEINSEPPPPPDIRPFGLSSDKRIKQHHELNNYIPSPLHEDEVDQILLGNQDARSRSIQTTGRRGVIRTIKAANNMIIPFLLVIMLILPNVQASPFPASSTNPQYQFDRYTSYETTSAEHISRKRTPILSLIKYLLDSASNQISYFTNDHNSKTTMSIGKRELDTAGIVEACMIPVLVALSGMFAGLTLGYFSVDPTQLQVLSISGTPKQQDYARKILPVRKDSHLLLTTLILGNMIVNEALPVVMDTVIGGGIYAVIASTALVVIFAEIIPQSICSRYGLLVGASMAWPVRIMIWIAFPVAWPVAKLLEYILGAHHGIIYRRSELRELIKMHAAGGEGGGDLDFDTVQMAQGALDLAQKSVKEAMTPIDQVFMLPIEAKLDYETLGHVVKSGHSRIPVYQMVEVPDINLSAPNKSSVGGKAKTKMVKKVLGSLLVKSCVLLDPEDATPLASIPINAIPSVPYDEPLTNMLNVFQEGRSHMAIVSRRPKRVEKDLEDAESVMTAAAGGLRQRFMRKVAEISHGNKSSSDSDSSETDTDIERGEKGIHKRRKTKSRRSHSASTESNSNSTATAVSPPTTTSDSTNAPAPVTQVKDTEANRIKENATKEQQKKKASLVEKAKLTQLEQTVPADAQMAPDAVSKFFEGLEGAPLGIITLEDVLEELIGEEIYDEYDEHGEPRSDASAFVPREAMLAARKAALARQNLALAESTPLPATEDTDLDQPVVAQRRVLPKLPMPKFSLGKKPLSQPGRSRTADLTMSQSPQVQKSATPPVPSSSQLQTPAEQNFSNNLGPGGEIKRTASPGELQVDNQEDDSVRRTQSDNKISSRRQSGPNNDVVQPVVPLKGLDPVTAVPARLLSGGGAVTPNVAPPSNANLLSEALLFERGRRRAAGNVVGGNGSGTNTPPINRAVSQSGSGSTGGIRLTSSNVPSRQPTPPIIPVSPANATTGGNPAPGNNNNGGIISPQPIQAKKVPKFKSVPAPGTPAPIERLDPLERAGRKSESRE</sequence>
<feature type="compositionally biased region" description="Basic and acidic residues" evidence="2">
    <location>
        <begin position="991"/>
        <end position="1007"/>
    </location>
</feature>
<keyword evidence="1 3" id="KW-0472">Membrane</keyword>
<evidence type="ECO:0000313" key="5">
    <source>
        <dbReference type="EMBL" id="WWC92621.1"/>
    </source>
</evidence>
<reference evidence="5 6" key="1">
    <citation type="submission" date="2024-01" db="EMBL/GenBank/DDBJ databases">
        <title>Comparative genomics of Cryptococcus and Kwoniella reveals pathogenesis evolution and contrasting modes of karyotype evolution via chromosome fusion or intercentromeric recombination.</title>
        <authorList>
            <person name="Coelho M.A."/>
            <person name="David-Palma M."/>
            <person name="Shea T."/>
            <person name="Bowers K."/>
            <person name="McGinley-Smith S."/>
            <person name="Mohammad A.W."/>
            <person name="Gnirke A."/>
            <person name="Yurkov A.M."/>
            <person name="Nowrousian M."/>
            <person name="Sun S."/>
            <person name="Cuomo C.A."/>
            <person name="Heitman J."/>
        </authorList>
    </citation>
    <scope>NUCLEOTIDE SEQUENCE [LARGE SCALE GENOMIC DNA]</scope>
    <source>
        <strain evidence="5 6">CBS 6074</strain>
    </source>
</reference>
<feature type="transmembrane region" description="Helical" evidence="3">
    <location>
        <begin position="281"/>
        <end position="305"/>
    </location>
</feature>
<feature type="domain" description="CNNM transmembrane" evidence="4">
    <location>
        <begin position="165"/>
        <end position="349"/>
    </location>
</feature>
<evidence type="ECO:0000256" key="1">
    <source>
        <dbReference type="PROSITE-ProRule" id="PRU01193"/>
    </source>
</evidence>
<proteinExistence type="predicted"/>
<keyword evidence="1 3" id="KW-0812">Transmembrane</keyword>
<dbReference type="Proteomes" id="UP001355207">
    <property type="component" value="Chromosome 11"/>
</dbReference>
<dbReference type="InterPro" id="IPR002550">
    <property type="entry name" value="CNNM"/>
</dbReference>
<protein>
    <recommendedName>
        <fullName evidence="4">CNNM transmembrane domain-containing protein</fullName>
    </recommendedName>
</protein>
<evidence type="ECO:0000313" key="6">
    <source>
        <dbReference type="Proteomes" id="UP001355207"/>
    </source>
</evidence>
<dbReference type="PROSITE" id="PS51846">
    <property type="entry name" value="CNNM"/>
    <property type="match status" value="1"/>
</dbReference>
<dbReference type="FunFam" id="3.10.580.10:FF:000053">
    <property type="entry name" value="Unplaced genomic scaffold supercont1.12, whole genome shotgun sequence"/>
    <property type="match status" value="1"/>
</dbReference>
<dbReference type="Gene3D" id="3.10.580.10">
    <property type="entry name" value="CBS-domain"/>
    <property type="match status" value="2"/>
</dbReference>
<keyword evidence="6" id="KW-1185">Reference proteome</keyword>
<evidence type="ECO:0000259" key="4">
    <source>
        <dbReference type="PROSITE" id="PS51846"/>
    </source>
</evidence>
<feature type="transmembrane region" description="Helical" evidence="3">
    <location>
        <begin position="74"/>
        <end position="93"/>
    </location>
</feature>
<dbReference type="GO" id="GO:0030026">
    <property type="term" value="P:intracellular manganese ion homeostasis"/>
    <property type="evidence" value="ECO:0007669"/>
    <property type="project" value="TreeGrafter"/>
</dbReference>
<dbReference type="AlphaFoldDB" id="A0AAX4K4G6"/>
<dbReference type="PANTHER" id="PTHR12064">
    <property type="entry name" value="METAL TRANSPORTER CNNM"/>
    <property type="match status" value="1"/>
</dbReference>
<feature type="compositionally biased region" description="Basic and acidic residues" evidence="2">
    <location>
        <begin position="595"/>
        <end position="614"/>
    </location>
</feature>
<dbReference type="SUPFAM" id="SSF54631">
    <property type="entry name" value="CBS-domain pair"/>
    <property type="match status" value="1"/>
</dbReference>
<name>A0AAX4K4G6_9TREE</name>
<dbReference type="GO" id="GO:0005737">
    <property type="term" value="C:cytoplasm"/>
    <property type="evidence" value="ECO:0007669"/>
    <property type="project" value="TreeGrafter"/>
</dbReference>
<gene>
    <name evidence="5" type="ORF">L201_007580</name>
</gene>
<dbReference type="GO" id="GO:0010960">
    <property type="term" value="P:magnesium ion homeostasis"/>
    <property type="evidence" value="ECO:0007669"/>
    <property type="project" value="InterPro"/>
</dbReference>
<dbReference type="RefSeq" id="XP_066079383.1">
    <property type="nucleotide sequence ID" value="XM_066223286.1"/>
</dbReference>
<dbReference type="GeneID" id="91098248"/>
<feature type="compositionally biased region" description="Polar residues" evidence="2">
    <location>
        <begin position="903"/>
        <end position="918"/>
    </location>
</feature>
<dbReference type="Pfam" id="PF01595">
    <property type="entry name" value="CNNM"/>
    <property type="match status" value="1"/>
</dbReference>
<dbReference type="InterPro" id="IPR045095">
    <property type="entry name" value="ACDP"/>
</dbReference>
<dbReference type="EMBL" id="CP144108">
    <property type="protein sequence ID" value="WWC92621.1"/>
    <property type="molecule type" value="Genomic_DNA"/>
</dbReference>
<feature type="compositionally biased region" description="Polar residues" evidence="2">
    <location>
        <begin position="751"/>
        <end position="793"/>
    </location>
</feature>
<feature type="region of interest" description="Disordered" evidence="2">
    <location>
        <begin position="1"/>
        <end position="21"/>
    </location>
</feature>
<keyword evidence="1 3" id="KW-1133">Transmembrane helix</keyword>
<feature type="region of interest" description="Disordered" evidence="2">
    <location>
        <begin position="731"/>
        <end position="843"/>
    </location>
</feature>
<feature type="compositionally biased region" description="Basic residues" evidence="2">
    <location>
        <begin position="548"/>
        <end position="560"/>
    </location>
</feature>